<dbReference type="Proteomes" id="UP001162156">
    <property type="component" value="Unassembled WGS sequence"/>
</dbReference>
<comment type="caution">
    <text evidence="7">The sequence shown here is derived from an EMBL/GenBank/DDBJ whole genome shotgun (WGS) entry which is preliminary data.</text>
</comment>
<protein>
    <recommendedName>
        <fullName evidence="6">THAP-type domain-containing protein</fullName>
    </recommendedName>
</protein>
<dbReference type="EMBL" id="JANEYF010000593">
    <property type="protein sequence ID" value="KAJ8969113.1"/>
    <property type="molecule type" value="Genomic_DNA"/>
</dbReference>
<proteinExistence type="predicted"/>
<evidence type="ECO:0000313" key="7">
    <source>
        <dbReference type="EMBL" id="KAJ8969113.1"/>
    </source>
</evidence>
<name>A0AAV8ZRH5_9CUCU</name>
<dbReference type="InterPro" id="IPR006612">
    <property type="entry name" value="THAP_Znf"/>
</dbReference>
<keyword evidence="2 5" id="KW-0863">Zinc-finger</keyword>
<sequence length="215" mass="23951">MYNSQNKWCFVPGCKNTSVSAPNKKFLTIPQDYSRKIKWFEAAKRDVSKSKSTFFCCEDHFNKTNYTDPEILSTVIDFNQPSTSSEQVIPGAHEHVKGADECMDVDKIVQFKSVAVQVKPLYRSKYVTCNIKSNLRHTASSPIKFLMPKGVATSTIKNIGSIKKTIFTQPSTSSGTVEVESSSSVFATTSDSDLTEVKLLEDKKIGQKQTLNVTL</sequence>
<evidence type="ECO:0000259" key="6">
    <source>
        <dbReference type="PROSITE" id="PS50950"/>
    </source>
</evidence>
<keyword evidence="4 5" id="KW-0238">DNA-binding</keyword>
<accession>A0AAV8ZRH5</accession>
<evidence type="ECO:0000256" key="5">
    <source>
        <dbReference type="PROSITE-ProRule" id="PRU00309"/>
    </source>
</evidence>
<evidence type="ECO:0000256" key="3">
    <source>
        <dbReference type="ARBA" id="ARBA00022833"/>
    </source>
</evidence>
<evidence type="ECO:0000256" key="4">
    <source>
        <dbReference type="ARBA" id="ARBA00023125"/>
    </source>
</evidence>
<feature type="domain" description="THAP-type" evidence="6">
    <location>
        <begin position="1"/>
        <end position="93"/>
    </location>
</feature>
<dbReference type="Pfam" id="PF05485">
    <property type="entry name" value="THAP"/>
    <property type="match status" value="1"/>
</dbReference>
<dbReference type="AlphaFoldDB" id="A0AAV8ZRH5"/>
<dbReference type="SUPFAM" id="SSF57716">
    <property type="entry name" value="Glucocorticoid receptor-like (DNA-binding domain)"/>
    <property type="match status" value="1"/>
</dbReference>
<gene>
    <name evidence="7" type="ORF">NQ314_001923</name>
</gene>
<dbReference type="PROSITE" id="PS50950">
    <property type="entry name" value="ZF_THAP"/>
    <property type="match status" value="1"/>
</dbReference>
<evidence type="ECO:0000256" key="2">
    <source>
        <dbReference type="ARBA" id="ARBA00022771"/>
    </source>
</evidence>
<dbReference type="GO" id="GO:0008270">
    <property type="term" value="F:zinc ion binding"/>
    <property type="evidence" value="ECO:0007669"/>
    <property type="project" value="UniProtKB-KW"/>
</dbReference>
<evidence type="ECO:0000313" key="8">
    <source>
        <dbReference type="Proteomes" id="UP001162156"/>
    </source>
</evidence>
<keyword evidence="3" id="KW-0862">Zinc</keyword>
<organism evidence="7 8">
    <name type="scientific">Rhamnusium bicolor</name>
    <dbReference type="NCBI Taxonomy" id="1586634"/>
    <lineage>
        <taxon>Eukaryota</taxon>
        <taxon>Metazoa</taxon>
        <taxon>Ecdysozoa</taxon>
        <taxon>Arthropoda</taxon>
        <taxon>Hexapoda</taxon>
        <taxon>Insecta</taxon>
        <taxon>Pterygota</taxon>
        <taxon>Neoptera</taxon>
        <taxon>Endopterygota</taxon>
        <taxon>Coleoptera</taxon>
        <taxon>Polyphaga</taxon>
        <taxon>Cucujiformia</taxon>
        <taxon>Chrysomeloidea</taxon>
        <taxon>Cerambycidae</taxon>
        <taxon>Lepturinae</taxon>
        <taxon>Rhagiini</taxon>
        <taxon>Rhamnusium</taxon>
    </lineage>
</organism>
<keyword evidence="8" id="KW-1185">Reference proteome</keyword>
<evidence type="ECO:0000256" key="1">
    <source>
        <dbReference type="ARBA" id="ARBA00022723"/>
    </source>
</evidence>
<dbReference type="GO" id="GO:0003677">
    <property type="term" value="F:DNA binding"/>
    <property type="evidence" value="ECO:0007669"/>
    <property type="project" value="UniProtKB-UniRule"/>
</dbReference>
<reference evidence="7" key="1">
    <citation type="journal article" date="2023" name="Insect Mol. Biol.">
        <title>Genome sequencing provides insights into the evolution of gene families encoding plant cell wall-degrading enzymes in longhorned beetles.</title>
        <authorList>
            <person name="Shin N.R."/>
            <person name="Okamura Y."/>
            <person name="Kirsch R."/>
            <person name="Pauchet Y."/>
        </authorList>
    </citation>
    <scope>NUCLEOTIDE SEQUENCE</scope>
    <source>
        <strain evidence="7">RBIC_L_NR</strain>
    </source>
</reference>
<keyword evidence="1" id="KW-0479">Metal-binding</keyword>